<sequence length="135" mass="14562">MPPTGSGLQANIACEPVLDVPSEIVEVRYKVPFGLNVEPQRGLAVCTQDGEGGEKVGDVLRYTSQWKMGLPKGDGLLTQAAAFSGGLSWQCTMFNVMKAKEWGEVVEALLSNEQSRTDEVVLLFERAVSATGDEQ</sequence>
<comment type="caution">
    <text evidence="1">The sequence shown here is derived from an EMBL/GenBank/DDBJ whole genome shotgun (WGS) entry which is preliminary data.</text>
</comment>
<proteinExistence type="predicted"/>
<gene>
    <name evidence="1" type="ORF">SEMRO_714_G191690.1</name>
</gene>
<keyword evidence="2" id="KW-1185">Reference proteome</keyword>
<dbReference type="Proteomes" id="UP001153069">
    <property type="component" value="Unassembled WGS sequence"/>
</dbReference>
<evidence type="ECO:0000313" key="1">
    <source>
        <dbReference type="EMBL" id="CAB9515425.1"/>
    </source>
</evidence>
<dbReference type="EMBL" id="CAICTM010000713">
    <property type="protein sequence ID" value="CAB9515425.1"/>
    <property type="molecule type" value="Genomic_DNA"/>
</dbReference>
<name>A0A9N8HK90_9STRA</name>
<protein>
    <submittedName>
        <fullName evidence="1">Uncharacterized protein</fullName>
    </submittedName>
</protein>
<dbReference type="OrthoDB" id="195904at2759"/>
<evidence type="ECO:0000313" key="2">
    <source>
        <dbReference type="Proteomes" id="UP001153069"/>
    </source>
</evidence>
<reference evidence="1" key="1">
    <citation type="submission" date="2020-06" db="EMBL/GenBank/DDBJ databases">
        <authorList>
            <consortium name="Plant Systems Biology data submission"/>
        </authorList>
    </citation>
    <scope>NUCLEOTIDE SEQUENCE</scope>
    <source>
        <strain evidence="1">D6</strain>
    </source>
</reference>
<dbReference type="AlphaFoldDB" id="A0A9N8HK90"/>
<organism evidence="1 2">
    <name type="scientific">Seminavis robusta</name>
    <dbReference type="NCBI Taxonomy" id="568900"/>
    <lineage>
        <taxon>Eukaryota</taxon>
        <taxon>Sar</taxon>
        <taxon>Stramenopiles</taxon>
        <taxon>Ochrophyta</taxon>
        <taxon>Bacillariophyta</taxon>
        <taxon>Bacillariophyceae</taxon>
        <taxon>Bacillariophycidae</taxon>
        <taxon>Naviculales</taxon>
        <taxon>Naviculaceae</taxon>
        <taxon>Seminavis</taxon>
    </lineage>
</organism>
<accession>A0A9N8HK90</accession>